<dbReference type="AlphaFoldDB" id="F7XPJ5"/>
<evidence type="ECO:0000313" key="3">
    <source>
        <dbReference type="Proteomes" id="UP000006622"/>
    </source>
</evidence>
<keyword evidence="3" id="KW-1185">Reference proteome</keyword>
<evidence type="ECO:0000313" key="2">
    <source>
        <dbReference type="EMBL" id="AEH61420.1"/>
    </source>
</evidence>
<dbReference type="KEGG" id="mzh:Mzhil_1582"/>
<gene>
    <name evidence="2" type="ordered locus">Mzhil_1582</name>
</gene>
<dbReference type="Pfam" id="PF01841">
    <property type="entry name" value="Transglut_core"/>
    <property type="match status" value="1"/>
</dbReference>
<dbReference type="HOGENOM" id="CLU_665006_0_0_2"/>
<evidence type="ECO:0000259" key="1">
    <source>
        <dbReference type="Pfam" id="PF01841"/>
    </source>
</evidence>
<dbReference type="InterPro" id="IPR038765">
    <property type="entry name" value="Papain-like_cys_pep_sf"/>
</dbReference>
<dbReference type="Proteomes" id="UP000006622">
    <property type="component" value="Chromosome"/>
</dbReference>
<protein>
    <submittedName>
        <fullName evidence="2">Transglutaminase domain protein</fullName>
    </submittedName>
</protein>
<dbReference type="PROSITE" id="PS51257">
    <property type="entry name" value="PROKAR_LIPOPROTEIN"/>
    <property type="match status" value="1"/>
</dbReference>
<dbReference type="GeneID" id="10823221"/>
<dbReference type="Gene3D" id="3.10.620.30">
    <property type="match status" value="1"/>
</dbReference>
<dbReference type="EMBL" id="CP002101">
    <property type="protein sequence ID" value="AEH61420.1"/>
    <property type="molecule type" value="Genomic_DNA"/>
</dbReference>
<feature type="domain" description="Transglutaminase-like" evidence="1">
    <location>
        <begin position="239"/>
        <end position="306"/>
    </location>
</feature>
<dbReference type="OrthoDB" id="135105at2157"/>
<name>F7XPJ5_METZD</name>
<organism evidence="2 3">
    <name type="scientific">Methanosalsum zhilinae (strain DSM 4017 / NBRC 107636 / OCM 62 / WeN5)</name>
    <name type="common">Methanohalophilus zhilinae</name>
    <dbReference type="NCBI Taxonomy" id="679901"/>
    <lineage>
        <taxon>Archaea</taxon>
        <taxon>Methanobacteriati</taxon>
        <taxon>Methanobacteriota</taxon>
        <taxon>Stenosarchaea group</taxon>
        <taxon>Methanomicrobia</taxon>
        <taxon>Methanosarcinales</taxon>
        <taxon>Methanosarcinaceae</taxon>
        <taxon>Methanosalsum</taxon>
    </lineage>
</organism>
<dbReference type="InterPro" id="IPR002931">
    <property type="entry name" value="Transglutaminase-like"/>
</dbReference>
<dbReference type="SUPFAM" id="SSF54001">
    <property type="entry name" value="Cysteine proteinases"/>
    <property type="match status" value="1"/>
</dbReference>
<proteinExistence type="predicted"/>
<reference evidence="2" key="1">
    <citation type="submission" date="2010-07" db="EMBL/GenBank/DDBJ databases">
        <title>The complete genome of Methanosalsum zhilinae DSM 4017.</title>
        <authorList>
            <consortium name="US DOE Joint Genome Institute (JGI-PGF)"/>
            <person name="Lucas S."/>
            <person name="Copeland A."/>
            <person name="Lapidus A."/>
            <person name="Glavina del Rio T."/>
            <person name="Dalin E."/>
            <person name="Tice H."/>
            <person name="Bruce D."/>
            <person name="Goodwin L."/>
            <person name="Pitluck S."/>
            <person name="Kyrpides N."/>
            <person name="Mavromatis K."/>
            <person name="Ovchinnikova G."/>
            <person name="Daligault H."/>
            <person name="Detter J.C."/>
            <person name="Han C."/>
            <person name="Tapia R."/>
            <person name="Larimer F."/>
            <person name="Land M."/>
            <person name="Hauser L."/>
            <person name="Markowitz V."/>
            <person name="Cheng J.-F."/>
            <person name="Hugenholtz P."/>
            <person name="Woyke T."/>
            <person name="Wu D."/>
            <person name="Spring S."/>
            <person name="Schueler E."/>
            <person name="Brambilla E."/>
            <person name="Klenk H.-P."/>
            <person name="Eisen J.A."/>
        </authorList>
    </citation>
    <scope>NUCLEOTIDE SEQUENCE</scope>
    <source>
        <strain evidence="2">DSM 4017</strain>
    </source>
</reference>
<sequence precursor="true">MKKSSCIVSMILIILSIIFSGCISEPVPKIEQFIESTGIAPQSSERYEPDPDSFTIPAIPEYDPAKYENAPQANSQRPPGFELSSSYYYRPFYSSGTAVVEVFIENKGASPVFVYEYGLRAPDSSIQTMKITGKTIESGQKEYLGIATIPVPSGTDNMSLQLGISMLAQDRDGKWYDYNIRYFEEFTVEIRSIPEKEEPMYHTNPPHLFKRTNNNIEPLHPDIRAASTLAAREYPGEYNIYQVCAIFDHVRNNINYVSDPRGTDYWAPASETLQIGAGDCEDYAILIISMVESVGGTGRMYVTDTHAFAGVYIGNDPEKVNRITEGVRKYYGDVPVYYSTDTYGSWLILDATAGIYAGDLPADAAPTEDGWTYMGTDTITAIDIDH</sequence>
<accession>F7XPJ5</accession>
<dbReference type="RefSeq" id="WP_013898856.1">
    <property type="nucleotide sequence ID" value="NC_015676.1"/>
</dbReference>
<dbReference type="STRING" id="679901.Mzhil_1582"/>